<dbReference type="PANTHER" id="PTHR33112">
    <property type="entry name" value="DOMAIN PROTEIN, PUTATIVE-RELATED"/>
    <property type="match status" value="1"/>
</dbReference>
<sequence length="691" mass="78663">MVVQVDPPSPVSRAVSSPCDVCHDFQPVESNPRAGPIDRMFNLYNTHVDNLRDECPRCSLLKTIFLRLQSSLLAEYDEFEPINREGTQSSGIWVAPKSDGTVLARCTWDMQLKKRDEQGDTYFYREVHIHPATESEIPKSLKMKKLHNTHWSPKSEGSIQFVKDLLQTCEAGQGDHHHCRSEHDPSLPTRVIRIDPEDESLSLYEPQPGETGAYVALSHCWGPPNRQPIRTTRETISQMRASVPESELSCVFRDTIWLCKQLGVQYVWIDSLCIIQDDAGDWEIESAKMADYYSQAHLTVAAESSMNGTISFLQESPDRWQRMIYSAPDQDGHPLTFAFQEHFSNEVFHRGPYNYWKDGHNILPTRAWTLQESILSRRIVRFTLSDIIWECQSTSEHYDSSRVLGIGDLNIRQALYALRNLEATDEERRDGADSVWESLVRMYSTRAITYDLDKLPAFSGIAASLAPIFQGRYFAGIWEAHLPRGLGWTTRRLESHEPSRCAVGQYIAPSWSWASLPQAMAVDFISRVGEDLEPDFHPKVLEAFCDRSDKAPFGRVRSGYILLEAPIFEVMLTCESSSNRGVKYKLDFGPEYGEGDLTDEFYEDCLLAEEYGFAKRATKDSRVEYQKDPSTFRATAWVLWLYKCTETQLCGIVLGLDELAEGFERVGYISAGGVTAETLPKNPVRRQLKLV</sequence>
<dbReference type="Pfam" id="PF06985">
    <property type="entry name" value="HET"/>
    <property type="match status" value="1"/>
</dbReference>
<proteinExistence type="predicted"/>
<dbReference type="InterPro" id="IPR010730">
    <property type="entry name" value="HET"/>
</dbReference>
<protein>
    <submittedName>
        <fullName evidence="2">Heterokaryon incompatibility protein-domain-containing protein</fullName>
    </submittedName>
</protein>
<accession>A0A9P9G3W8</accession>
<dbReference type="Proteomes" id="UP000736672">
    <property type="component" value="Unassembled WGS sequence"/>
</dbReference>
<dbReference type="AlphaFoldDB" id="A0A9P9G3W8"/>
<evidence type="ECO:0000313" key="3">
    <source>
        <dbReference type="Proteomes" id="UP000736672"/>
    </source>
</evidence>
<dbReference type="PANTHER" id="PTHR33112:SF16">
    <property type="entry name" value="HETEROKARYON INCOMPATIBILITY DOMAIN-CONTAINING PROTEIN"/>
    <property type="match status" value="1"/>
</dbReference>
<dbReference type="EMBL" id="JAGTJS010000028">
    <property type="protein sequence ID" value="KAH7232624.1"/>
    <property type="molecule type" value="Genomic_DNA"/>
</dbReference>
<gene>
    <name evidence="2" type="ORF">B0J15DRAFT_432646</name>
</gene>
<evidence type="ECO:0000313" key="2">
    <source>
        <dbReference type="EMBL" id="KAH7232624.1"/>
    </source>
</evidence>
<keyword evidence="3" id="KW-1185">Reference proteome</keyword>
<comment type="caution">
    <text evidence="2">The sequence shown here is derived from an EMBL/GenBank/DDBJ whole genome shotgun (WGS) entry which is preliminary data.</text>
</comment>
<feature type="domain" description="Heterokaryon incompatibility" evidence="1">
    <location>
        <begin position="214"/>
        <end position="372"/>
    </location>
</feature>
<reference evidence="2" key="1">
    <citation type="journal article" date="2021" name="Nat. Commun.">
        <title>Genetic determinants of endophytism in the Arabidopsis root mycobiome.</title>
        <authorList>
            <person name="Mesny F."/>
            <person name="Miyauchi S."/>
            <person name="Thiergart T."/>
            <person name="Pickel B."/>
            <person name="Atanasova L."/>
            <person name="Karlsson M."/>
            <person name="Huettel B."/>
            <person name="Barry K.W."/>
            <person name="Haridas S."/>
            <person name="Chen C."/>
            <person name="Bauer D."/>
            <person name="Andreopoulos W."/>
            <person name="Pangilinan J."/>
            <person name="LaButti K."/>
            <person name="Riley R."/>
            <person name="Lipzen A."/>
            <person name="Clum A."/>
            <person name="Drula E."/>
            <person name="Henrissat B."/>
            <person name="Kohler A."/>
            <person name="Grigoriev I.V."/>
            <person name="Martin F.M."/>
            <person name="Hacquard S."/>
        </authorList>
    </citation>
    <scope>NUCLEOTIDE SEQUENCE</scope>
    <source>
        <strain evidence="2">FSSC 5 MPI-SDFR-AT-0091</strain>
    </source>
</reference>
<dbReference type="OrthoDB" id="3486565at2759"/>
<evidence type="ECO:0000259" key="1">
    <source>
        <dbReference type="Pfam" id="PF06985"/>
    </source>
</evidence>
<organism evidence="2 3">
    <name type="scientific">Fusarium solani</name>
    <name type="common">Filamentous fungus</name>
    <dbReference type="NCBI Taxonomy" id="169388"/>
    <lineage>
        <taxon>Eukaryota</taxon>
        <taxon>Fungi</taxon>
        <taxon>Dikarya</taxon>
        <taxon>Ascomycota</taxon>
        <taxon>Pezizomycotina</taxon>
        <taxon>Sordariomycetes</taxon>
        <taxon>Hypocreomycetidae</taxon>
        <taxon>Hypocreales</taxon>
        <taxon>Nectriaceae</taxon>
        <taxon>Fusarium</taxon>
        <taxon>Fusarium solani species complex</taxon>
    </lineage>
</organism>
<name>A0A9P9G3W8_FUSSL</name>